<organism evidence="1 2">
    <name type="scientific">Roseovarius aestuarii</name>
    <dbReference type="NCBI Taxonomy" id="475083"/>
    <lineage>
        <taxon>Bacteria</taxon>
        <taxon>Pseudomonadati</taxon>
        <taxon>Pseudomonadota</taxon>
        <taxon>Alphaproteobacteria</taxon>
        <taxon>Rhodobacterales</taxon>
        <taxon>Roseobacteraceae</taxon>
        <taxon>Roseovarius</taxon>
    </lineage>
</organism>
<reference evidence="1 2" key="1">
    <citation type="submission" date="2017-03" db="EMBL/GenBank/DDBJ databases">
        <authorList>
            <person name="Afonso C.L."/>
            <person name="Miller P.J."/>
            <person name="Scott M.A."/>
            <person name="Spackman E."/>
            <person name="Goraichik I."/>
            <person name="Dimitrov K.M."/>
            <person name="Suarez D.L."/>
            <person name="Swayne D.E."/>
        </authorList>
    </citation>
    <scope>NUCLEOTIDE SEQUENCE [LARGE SCALE GENOMIC DNA]</scope>
    <source>
        <strain evidence="1 2">CECT 7745</strain>
    </source>
</reference>
<dbReference type="Proteomes" id="UP000193224">
    <property type="component" value="Unassembled WGS sequence"/>
</dbReference>
<evidence type="ECO:0000313" key="2">
    <source>
        <dbReference type="Proteomes" id="UP000193224"/>
    </source>
</evidence>
<dbReference type="EMBL" id="FWXB01000012">
    <property type="protein sequence ID" value="SMC13182.1"/>
    <property type="molecule type" value="Genomic_DNA"/>
</dbReference>
<accession>A0A1X7BU81</accession>
<dbReference type="OrthoDB" id="9872539at2"/>
<protein>
    <submittedName>
        <fullName evidence="1">Uncharacterized protein</fullName>
    </submittedName>
</protein>
<dbReference type="AlphaFoldDB" id="A0A1X7BU81"/>
<gene>
    <name evidence="1" type="ORF">ROA7745_03021</name>
</gene>
<dbReference type="RefSeq" id="WP_139836439.1">
    <property type="nucleotide sequence ID" value="NZ_FWXB01000012.1"/>
</dbReference>
<sequence length="76" mass="8479">MASELARNGGKRHALLSAIRQKMAEDRDAQLRPSEAVMVLEWAIECEDNFCKAELLNIFSAMGGLTLMKDVFADLH</sequence>
<evidence type="ECO:0000313" key="1">
    <source>
        <dbReference type="EMBL" id="SMC13182.1"/>
    </source>
</evidence>
<keyword evidence="2" id="KW-1185">Reference proteome</keyword>
<name>A0A1X7BU81_9RHOB</name>
<proteinExistence type="predicted"/>